<dbReference type="GO" id="GO:0005694">
    <property type="term" value="C:chromosome"/>
    <property type="evidence" value="ECO:0007669"/>
    <property type="project" value="UniProtKB-SubCell"/>
</dbReference>
<dbReference type="GO" id="GO:0008168">
    <property type="term" value="F:methyltransferase activity"/>
    <property type="evidence" value="ECO:0007669"/>
    <property type="project" value="UniProtKB-KW"/>
</dbReference>
<evidence type="ECO:0000256" key="2">
    <source>
        <dbReference type="ARBA" id="ARBA00022454"/>
    </source>
</evidence>
<dbReference type="InterPro" id="IPR050973">
    <property type="entry name" value="H3K9_Histone-Lys_N-MTase"/>
</dbReference>
<dbReference type="InterPro" id="IPR003616">
    <property type="entry name" value="Post-SET_dom"/>
</dbReference>
<sequence>MKGQVKKKSETTQLHPLIECAELILPWLNPQELSNISLTCKALSLVTNSITRHRSLDAARSLEDFPLPFGNSLFGHPPYAYFLYTPSQVLPFVFHSSRQPWGSPSLPCCGGPKTCSPVPCGCGCDGCGEEWAQGLPGMGLEIVSECGPCCGCGLECGNRLTQRGISAKLKIVRDSRKGWCLFADQLIHRGQFICEYAGELLTTKEARRRQQIYDELASGGCASSASALLVVREHLPSGKVCLRINIDATKIGNAARFINHSCDGGNLFTVLVRNSGAILPRVCFFASKDIKEGEELTFSYGETRVSSKCLPCFCGSSCCFGTLPSENT</sequence>
<feature type="domain" description="SET" evidence="8">
    <location>
        <begin position="167"/>
        <end position="301"/>
    </location>
</feature>
<keyword evidence="2" id="KW-0158">Chromosome</keyword>
<dbReference type="Gene3D" id="2.170.270.10">
    <property type="entry name" value="SET domain"/>
    <property type="match status" value="1"/>
</dbReference>
<keyword evidence="7" id="KW-0862">Zinc</keyword>
<evidence type="ECO:0000256" key="5">
    <source>
        <dbReference type="ARBA" id="ARBA00022691"/>
    </source>
</evidence>
<keyword evidence="5" id="KW-0949">S-adenosyl-L-methionine</keyword>
<dbReference type="Proteomes" id="UP001159364">
    <property type="component" value="Linkage Group LG06"/>
</dbReference>
<dbReference type="SMART" id="SM00317">
    <property type="entry name" value="SET"/>
    <property type="match status" value="1"/>
</dbReference>
<comment type="caution">
    <text evidence="10">The sequence shown here is derived from an EMBL/GenBank/DDBJ whole genome shotgun (WGS) entry which is preliminary data.</text>
</comment>
<dbReference type="SUPFAM" id="SSF82199">
    <property type="entry name" value="SET domain"/>
    <property type="match status" value="1"/>
</dbReference>
<evidence type="ECO:0000256" key="4">
    <source>
        <dbReference type="ARBA" id="ARBA00022679"/>
    </source>
</evidence>
<evidence type="ECO:0000313" key="10">
    <source>
        <dbReference type="EMBL" id="KAJ8763166.1"/>
    </source>
</evidence>
<evidence type="ECO:0000313" key="11">
    <source>
        <dbReference type="Proteomes" id="UP001159364"/>
    </source>
</evidence>
<evidence type="ECO:0000256" key="3">
    <source>
        <dbReference type="ARBA" id="ARBA00022603"/>
    </source>
</evidence>
<dbReference type="AlphaFoldDB" id="A0AAV8T8M4"/>
<keyword evidence="3" id="KW-0489">Methyltransferase</keyword>
<name>A0AAV8T8M4_9ROSI</name>
<dbReference type="GO" id="GO:0046872">
    <property type="term" value="F:metal ion binding"/>
    <property type="evidence" value="ECO:0007669"/>
    <property type="project" value="UniProtKB-KW"/>
</dbReference>
<accession>A0AAV8T8M4</accession>
<dbReference type="EMBL" id="JAIWQS010000006">
    <property type="protein sequence ID" value="KAJ8763166.1"/>
    <property type="molecule type" value="Genomic_DNA"/>
</dbReference>
<feature type="domain" description="Post-SET" evidence="9">
    <location>
        <begin position="308"/>
        <end position="324"/>
    </location>
</feature>
<evidence type="ECO:0000256" key="6">
    <source>
        <dbReference type="ARBA" id="ARBA00022723"/>
    </source>
</evidence>
<evidence type="ECO:0000259" key="8">
    <source>
        <dbReference type="PROSITE" id="PS50280"/>
    </source>
</evidence>
<reference evidence="10 11" key="1">
    <citation type="submission" date="2021-09" db="EMBL/GenBank/DDBJ databases">
        <title>Genomic insights and catalytic innovation underlie evolution of tropane alkaloids biosynthesis.</title>
        <authorList>
            <person name="Wang Y.-J."/>
            <person name="Tian T."/>
            <person name="Huang J.-P."/>
            <person name="Huang S.-X."/>
        </authorList>
    </citation>
    <scope>NUCLEOTIDE SEQUENCE [LARGE SCALE GENOMIC DNA]</scope>
    <source>
        <strain evidence="10">KIB-2018</strain>
        <tissue evidence="10">Leaf</tissue>
    </source>
</reference>
<keyword evidence="6" id="KW-0479">Metal-binding</keyword>
<evidence type="ECO:0000256" key="1">
    <source>
        <dbReference type="ARBA" id="ARBA00004286"/>
    </source>
</evidence>
<dbReference type="InterPro" id="IPR001214">
    <property type="entry name" value="SET_dom"/>
</dbReference>
<evidence type="ECO:0000256" key="7">
    <source>
        <dbReference type="ARBA" id="ARBA00022833"/>
    </source>
</evidence>
<organism evidence="10 11">
    <name type="scientific">Erythroxylum novogranatense</name>
    <dbReference type="NCBI Taxonomy" id="1862640"/>
    <lineage>
        <taxon>Eukaryota</taxon>
        <taxon>Viridiplantae</taxon>
        <taxon>Streptophyta</taxon>
        <taxon>Embryophyta</taxon>
        <taxon>Tracheophyta</taxon>
        <taxon>Spermatophyta</taxon>
        <taxon>Magnoliopsida</taxon>
        <taxon>eudicotyledons</taxon>
        <taxon>Gunneridae</taxon>
        <taxon>Pentapetalae</taxon>
        <taxon>rosids</taxon>
        <taxon>fabids</taxon>
        <taxon>Malpighiales</taxon>
        <taxon>Erythroxylaceae</taxon>
        <taxon>Erythroxylum</taxon>
    </lineage>
</organism>
<proteinExistence type="predicted"/>
<dbReference type="PROSITE" id="PS50868">
    <property type="entry name" value="POST_SET"/>
    <property type="match status" value="1"/>
</dbReference>
<dbReference type="PROSITE" id="PS50280">
    <property type="entry name" value="SET"/>
    <property type="match status" value="1"/>
</dbReference>
<keyword evidence="4" id="KW-0808">Transferase</keyword>
<dbReference type="GO" id="GO:0032259">
    <property type="term" value="P:methylation"/>
    <property type="evidence" value="ECO:0007669"/>
    <property type="project" value="UniProtKB-KW"/>
</dbReference>
<keyword evidence="11" id="KW-1185">Reference proteome</keyword>
<gene>
    <name evidence="10" type="ORF">K2173_025551</name>
</gene>
<dbReference type="Pfam" id="PF00856">
    <property type="entry name" value="SET"/>
    <property type="match status" value="1"/>
</dbReference>
<dbReference type="PANTHER" id="PTHR46223:SF3">
    <property type="entry name" value="HISTONE-LYSINE N-METHYLTRANSFERASE SET-23"/>
    <property type="match status" value="1"/>
</dbReference>
<protein>
    <recommendedName>
        <fullName evidence="12">Histone-lysine N-methyltransferase SUVR3</fullName>
    </recommendedName>
</protein>
<evidence type="ECO:0008006" key="12">
    <source>
        <dbReference type="Google" id="ProtNLM"/>
    </source>
</evidence>
<evidence type="ECO:0000259" key="9">
    <source>
        <dbReference type="PROSITE" id="PS50868"/>
    </source>
</evidence>
<dbReference type="InterPro" id="IPR046341">
    <property type="entry name" value="SET_dom_sf"/>
</dbReference>
<comment type="subcellular location">
    <subcellularLocation>
        <location evidence="1">Chromosome</location>
    </subcellularLocation>
</comment>
<dbReference type="PANTHER" id="PTHR46223">
    <property type="entry name" value="HISTONE-LYSINE N-METHYLTRANSFERASE SUV39H"/>
    <property type="match status" value="1"/>
</dbReference>